<keyword evidence="4" id="KW-1003">Cell membrane</keyword>
<dbReference type="Gene3D" id="3.40.50.300">
    <property type="entry name" value="P-loop containing nucleotide triphosphate hydrolases"/>
    <property type="match status" value="2"/>
</dbReference>
<evidence type="ECO:0000256" key="15">
    <source>
        <dbReference type="ARBA" id="ARBA00041187"/>
    </source>
</evidence>
<comment type="catalytic activity">
    <reaction evidence="16">
        <text>glutathione(out) + ATP + H2O = glutathione(in) + ADP + phosphate + H(+)</text>
        <dbReference type="Rhea" id="RHEA:29791"/>
        <dbReference type="ChEBI" id="CHEBI:15377"/>
        <dbReference type="ChEBI" id="CHEBI:15378"/>
        <dbReference type="ChEBI" id="CHEBI:30616"/>
        <dbReference type="ChEBI" id="CHEBI:43474"/>
        <dbReference type="ChEBI" id="CHEBI:57925"/>
        <dbReference type="ChEBI" id="CHEBI:456216"/>
        <dbReference type="EC" id="7.4.2.10"/>
    </reaction>
</comment>
<dbReference type="SUPFAM" id="SSF52540">
    <property type="entry name" value="P-loop containing nucleoside triphosphate hydrolases"/>
    <property type="match status" value="2"/>
</dbReference>
<evidence type="ECO:0000256" key="6">
    <source>
        <dbReference type="ARBA" id="ARBA00022737"/>
    </source>
</evidence>
<evidence type="ECO:0000313" key="19">
    <source>
        <dbReference type="Proteomes" id="UP000601789"/>
    </source>
</evidence>
<protein>
    <recommendedName>
        <fullName evidence="15">Glutathione import ATP-binding protein GsiA</fullName>
        <ecNumber evidence="14">7.4.2.10</ecNumber>
    </recommendedName>
</protein>
<dbReference type="PROSITE" id="PS00211">
    <property type="entry name" value="ABC_TRANSPORTER_1"/>
    <property type="match status" value="2"/>
</dbReference>
<dbReference type="SMART" id="SM00382">
    <property type="entry name" value="AAA"/>
    <property type="match status" value="2"/>
</dbReference>
<evidence type="ECO:0000256" key="14">
    <source>
        <dbReference type="ARBA" id="ARBA00039050"/>
    </source>
</evidence>
<organism evidence="18 19">
    <name type="scientific">Aquamicrobium zhengzhouense</name>
    <dbReference type="NCBI Taxonomy" id="2781738"/>
    <lineage>
        <taxon>Bacteria</taxon>
        <taxon>Pseudomonadati</taxon>
        <taxon>Pseudomonadota</taxon>
        <taxon>Alphaproteobacteria</taxon>
        <taxon>Hyphomicrobiales</taxon>
        <taxon>Phyllobacteriaceae</taxon>
        <taxon>Aquamicrobium</taxon>
    </lineage>
</organism>
<dbReference type="InterPro" id="IPR013563">
    <property type="entry name" value="Oligopep_ABC_C"/>
</dbReference>
<evidence type="ECO:0000256" key="3">
    <source>
        <dbReference type="ARBA" id="ARBA00022448"/>
    </source>
</evidence>
<keyword evidence="10" id="KW-1278">Translocase</keyword>
<accession>A0ABS0SHG0</accession>
<keyword evidence="8" id="KW-0378">Hydrolase</keyword>
<name>A0ABS0SHG0_9HYPH</name>
<evidence type="ECO:0000256" key="4">
    <source>
        <dbReference type="ARBA" id="ARBA00022475"/>
    </source>
</evidence>
<evidence type="ECO:0000259" key="17">
    <source>
        <dbReference type="PROSITE" id="PS50893"/>
    </source>
</evidence>
<dbReference type="RefSeq" id="WP_198478280.1">
    <property type="nucleotide sequence ID" value="NZ_JADGMQ010000022.1"/>
</dbReference>
<keyword evidence="11" id="KW-0472">Membrane</keyword>
<reference evidence="18 19" key="1">
    <citation type="submission" date="2020-10" db="EMBL/GenBank/DDBJ databases">
        <title>Aquamicrobium zhengzhouensis sp. nov., a exopolysaccharide producing bacterium isolated from farmland soil.</title>
        <authorList>
            <person name="Wang X."/>
        </authorList>
    </citation>
    <scope>NUCLEOTIDE SEQUENCE [LARGE SCALE GENOMIC DNA]</scope>
    <source>
        <strain evidence="19">cd-1</strain>
    </source>
</reference>
<keyword evidence="5" id="KW-0997">Cell inner membrane</keyword>
<evidence type="ECO:0000256" key="13">
    <source>
        <dbReference type="ARBA" id="ARBA00038416"/>
    </source>
</evidence>
<evidence type="ECO:0000256" key="2">
    <source>
        <dbReference type="ARBA" id="ARBA00011469"/>
    </source>
</evidence>
<evidence type="ECO:0000256" key="16">
    <source>
        <dbReference type="ARBA" id="ARBA00047640"/>
    </source>
</evidence>
<keyword evidence="9 18" id="KW-0067">ATP-binding</keyword>
<feature type="domain" description="ABC transporter" evidence="17">
    <location>
        <begin position="15"/>
        <end position="263"/>
    </location>
</feature>
<dbReference type="InterPro" id="IPR003439">
    <property type="entry name" value="ABC_transporter-like_ATP-bd"/>
</dbReference>
<sequence length="622" mass="68307">MTGHVSLRAEAGPLLAVRNLTTSFQQDGLWTPVLRDISFDIGRSETVAVVGESGSGKSVTAMSIMQLLPRSTSRIEGQILFEGNDLLALPDAEMRKIRGNRIAMIFQESSLNPVYTVGFHMVETLRRHRGFSAAQARKEAVRLLDRVRIPSAASRLDDYAHQFSGGMRQRVMIAIALACKPRLLIADEPTTALDVTIQAQILELIKELQDQDDMSVMFITHDMGVVAEISDRTVVMYHGNAVEEGPTSQIFSSPQAPYTRALLAAVPRLGSMRGLQDPLRFPVVSKKTGLAEPVPASVPTVDPAAKPILEVRNLVTRFDIKGGTFGGLTGRVHAVENVSFDLRPGETLSLVGESGCGKSTTGRSIMRLTQPSSGQIIVEGTEMSALNRNGLRQMRKQVQMIFQDPVASLNARMTIGEAITEPFLAHRMGTRSQARDKAADLLERVGLRADMLNRLPHEFSGGQRQRISLARALILDPKLIVADESVSALDVSVKAQVVNLLLELQERLGLSYLFISHDMAVVERVSHRVAVMYLGEIVEIGPRDRVFSDPQHPYTKKLISAVPISDPERRNIRNGLSNDEIKSPIRPINFVPPQRDYAEVSPGHLVMKDAAVSVGPIKRTRP</sequence>
<dbReference type="EC" id="7.4.2.10" evidence="14"/>
<dbReference type="EMBL" id="JADGMQ010000022">
    <property type="protein sequence ID" value="MBI1622743.1"/>
    <property type="molecule type" value="Genomic_DNA"/>
</dbReference>
<dbReference type="InterPro" id="IPR017871">
    <property type="entry name" value="ABC_transporter-like_CS"/>
</dbReference>
<evidence type="ECO:0000256" key="8">
    <source>
        <dbReference type="ARBA" id="ARBA00022801"/>
    </source>
</evidence>
<comment type="similarity">
    <text evidence="13">Belongs to the ABC transporter superfamily. Glutathione importer (TC 3.A.1.5.11) family.</text>
</comment>
<dbReference type="InterPro" id="IPR003593">
    <property type="entry name" value="AAA+_ATPase"/>
</dbReference>
<feature type="domain" description="ABC transporter" evidence="17">
    <location>
        <begin position="309"/>
        <end position="559"/>
    </location>
</feature>
<keyword evidence="7" id="KW-0547">Nucleotide-binding</keyword>
<evidence type="ECO:0000313" key="18">
    <source>
        <dbReference type="EMBL" id="MBI1622743.1"/>
    </source>
</evidence>
<keyword evidence="6" id="KW-0677">Repeat</keyword>
<evidence type="ECO:0000256" key="10">
    <source>
        <dbReference type="ARBA" id="ARBA00022967"/>
    </source>
</evidence>
<dbReference type="CDD" id="cd03257">
    <property type="entry name" value="ABC_NikE_OppD_transporters"/>
    <property type="match status" value="2"/>
</dbReference>
<dbReference type="InterPro" id="IPR027417">
    <property type="entry name" value="P-loop_NTPase"/>
</dbReference>
<dbReference type="Proteomes" id="UP000601789">
    <property type="component" value="Unassembled WGS sequence"/>
</dbReference>
<gene>
    <name evidence="18" type="ORF">IOD40_18995</name>
</gene>
<evidence type="ECO:0000256" key="1">
    <source>
        <dbReference type="ARBA" id="ARBA00004417"/>
    </source>
</evidence>
<evidence type="ECO:0000256" key="12">
    <source>
        <dbReference type="ARBA" id="ARBA00037530"/>
    </source>
</evidence>
<evidence type="ECO:0000256" key="5">
    <source>
        <dbReference type="ARBA" id="ARBA00022519"/>
    </source>
</evidence>
<keyword evidence="3" id="KW-0813">Transport</keyword>
<dbReference type="NCBIfam" id="NF008453">
    <property type="entry name" value="PRK11308.1"/>
    <property type="match status" value="2"/>
</dbReference>
<evidence type="ECO:0000256" key="9">
    <source>
        <dbReference type="ARBA" id="ARBA00022840"/>
    </source>
</evidence>
<dbReference type="Pfam" id="PF08352">
    <property type="entry name" value="oligo_HPY"/>
    <property type="match status" value="2"/>
</dbReference>
<comment type="subcellular location">
    <subcellularLocation>
        <location evidence="1">Cell inner membrane</location>
        <topology evidence="1">Peripheral membrane protein</topology>
    </subcellularLocation>
</comment>
<comment type="caution">
    <text evidence="18">The sequence shown here is derived from an EMBL/GenBank/DDBJ whole genome shotgun (WGS) entry which is preliminary data.</text>
</comment>
<comment type="function">
    <text evidence="12">Part of the ABC transporter complex GsiABCD involved in glutathione import. Responsible for energy coupling to the transport system.</text>
</comment>
<dbReference type="PANTHER" id="PTHR43776">
    <property type="entry name" value="TRANSPORT ATP-BINDING PROTEIN"/>
    <property type="match status" value="1"/>
</dbReference>
<dbReference type="GO" id="GO:0005524">
    <property type="term" value="F:ATP binding"/>
    <property type="evidence" value="ECO:0007669"/>
    <property type="project" value="UniProtKB-KW"/>
</dbReference>
<evidence type="ECO:0000256" key="7">
    <source>
        <dbReference type="ARBA" id="ARBA00022741"/>
    </source>
</evidence>
<comment type="subunit">
    <text evidence="2">The complex is composed of two ATP-binding proteins (GsiA), two transmembrane proteins (GsiC and GsiD) and a solute-binding protein (GsiB).</text>
</comment>
<dbReference type="PROSITE" id="PS50893">
    <property type="entry name" value="ABC_TRANSPORTER_2"/>
    <property type="match status" value="2"/>
</dbReference>
<dbReference type="NCBIfam" id="NF007739">
    <property type="entry name" value="PRK10419.1"/>
    <property type="match status" value="2"/>
</dbReference>
<dbReference type="PANTHER" id="PTHR43776:SF15">
    <property type="entry name" value="GLUTATHIONE IMPORT ATP-BINDING PROTEIN GSIA"/>
    <property type="match status" value="1"/>
</dbReference>
<dbReference type="InterPro" id="IPR050319">
    <property type="entry name" value="ABC_transp_ATP-bind"/>
</dbReference>
<proteinExistence type="inferred from homology"/>
<dbReference type="Pfam" id="PF00005">
    <property type="entry name" value="ABC_tran"/>
    <property type="match status" value="2"/>
</dbReference>
<evidence type="ECO:0000256" key="11">
    <source>
        <dbReference type="ARBA" id="ARBA00023136"/>
    </source>
</evidence>
<keyword evidence="19" id="KW-1185">Reference proteome</keyword>